<name>A0A6C0C7I6_9ZZZZ</name>
<dbReference type="AlphaFoldDB" id="A0A6C0C7I6"/>
<accession>A0A6C0C7I6</accession>
<evidence type="ECO:0000313" key="1">
    <source>
        <dbReference type="EMBL" id="QHT00528.1"/>
    </source>
</evidence>
<proteinExistence type="predicted"/>
<organism evidence="1">
    <name type="scientific">viral metagenome</name>
    <dbReference type="NCBI Taxonomy" id="1070528"/>
    <lineage>
        <taxon>unclassified sequences</taxon>
        <taxon>metagenomes</taxon>
        <taxon>organismal metagenomes</taxon>
    </lineage>
</organism>
<reference evidence="1" key="1">
    <citation type="journal article" date="2020" name="Nature">
        <title>Giant virus diversity and host interactions through global metagenomics.</title>
        <authorList>
            <person name="Schulz F."/>
            <person name="Roux S."/>
            <person name="Paez-Espino D."/>
            <person name="Jungbluth S."/>
            <person name="Walsh D.A."/>
            <person name="Denef V.J."/>
            <person name="McMahon K.D."/>
            <person name="Konstantinidis K.T."/>
            <person name="Eloe-Fadrosh E.A."/>
            <person name="Kyrpides N.C."/>
            <person name="Woyke T."/>
        </authorList>
    </citation>
    <scope>NUCLEOTIDE SEQUENCE</scope>
    <source>
        <strain evidence="1">GVMAG-M-3300020192-26</strain>
    </source>
</reference>
<sequence length="30" mass="3570">MYLCDYLSILKKNDFLNSKKDCSQNDINNE</sequence>
<dbReference type="EMBL" id="MN739356">
    <property type="protein sequence ID" value="QHT00528.1"/>
    <property type="molecule type" value="Genomic_DNA"/>
</dbReference>
<protein>
    <submittedName>
        <fullName evidence="1">Uncharacterized protein</fullName>
    </submittedName>
</protein>